<keyword evidence="3" id="KW-1185">Reference proteome</keyword>
<evidence type="ECO:0000313" key="2">
    <source>
        <dbReference type="EMBL" id="GMM62448.1"/>
    </source>
</evidence>
<feature type="transmembrane region" description="Helical" evidence="1">
    <location>
        <begin position="61"/>
        <end position="79"/>
    </location>
</feature>
<reference evidence="2 3" key="1">
    <citation type="submission" date="2023-06" db="EMBL/GenBank/DDBJ databases">
        <title>Draft genome sequence of Novosphingobium sp. strain IK01.</title>
        <authorList>
            <person name="Hatamoto M."/>
            <person name="Ikarashi T."/>
            <person name="Yamaguchi T."/>
        </authorList>
    </citation>
    <scope>NUCLEOTIDE SEQUENCE [LARGE SCALE GENOMIC DNA]</scope>
    <source>
        <strain evidence="2 3">IK01</strain>
    </source>
</reference>
<accession>A0ABQ6PB06</accession>
<evidence type="ECO:0008006" key="4">
    <source>
        <dbReference type="Google" id="ProtNLM"/>
    </source>
</evidence>
<name>A0ABQ6PB06_9SPHN</name>
<dbReference type="RefSeq" id="WP_317976192.1">
    <property type="nucleotide sequence ID" value="NZ_BTFW01000002.1"/>
</dbReference>
<dbReference type="EMBL" id="BTFW01000002">
    <property type="protein sequence ID" value="GMM62448.1"/>
    <property type="molecule type" value="Genomic_DNA"/>
</dbReference>
<organism evidence="2 3">
    <name type="scientific">Novosphingobium pituita</name>
    <dbReference type="NCBI Taxonomy" id="3056842"/>
    <lineage>
        <taxon>Bacteria</taxon>
        <taxon>Pseudomonadati</taxon>
        <taxon>Pseudomonadota</taxon>
        <taxon>Alphaproteobacteria</taxon>
        <taxon>Sphingomonadales</taxon>
        <taxon>Sphingomonadaceae</taxon>
        <taxon>Novosphingobium</taxon>
    </lineage>
</organism>
<dbReference type="Proteomes" id="UP001187221">
    <property type="component" value="Unassembled WGS sequence"/>
</dbReference>
<feature type="transmembrane region" description="Helical" evidence="1">
    <location>
        <begin position="37"/>
        <end position="55"/>
    </location>
</feature>
<evidence type="ECO:0000313" key="3">
    <source>
        <dbReference type="Proteomes" id="UP001187221"/>
    </source>
</evidence>
<comment type="caution">
    <text evidence="2">The sequence shown here is derived from an EMBL/GenBank/DDBJ whole genome shotgun (WGS) entry which is preliminary data.</text>
</comment>
<keyword evidence="1" id="KW-0472">Membrane</keyword>
<protein>
    <recommendedName>
        <fullName evidence="4">DUF4231 domain-containing protein</fullName>
    </recommendedName>
</protein>
<sequence length="171" mass="19256">MASKAQKQFWYNFATINRNAIYINRYHAKVEIIDRNINIFSALASSSSIAGWLIWKDLWFVWTLIIAASQVLSVIKPYLPYKARLRALSLFGPELDGLALAAEEVWFAVSHGRLTDQEIHTQTMALKKKVNLAQKKSFKGMSLPEDVKLLSIAQSESTDYMATIAGDDDAT</sequence>
<gene>
    <name evidence="2" type="ORF">NUTIK01_32250</name>
</gene>
<keyword evidence="1" id="KW-1133">Transmembrane helix</keyword>
<keyword evidence="1" id="KW-0812">Transmembrane</keyword>
<evidence type="ECO:0000256" key="1">
    <source>
        <dbReference type="SAM" id="Phobius"/>
    </source>
</evidence>
<proteinExistence type="predicted"/>